<evidence type="ECO:0000313" key="2">
    <source>
        <dbReference type="EMBL" id="HFC91351.1"/>
    </source>
</evidence>
<sequence length="305" mass="33577">MKKSIQTISLIGLAISILVSSAQAAQVSKNSGPTTPVNADFSANALSYPYMSSGYNDPNINRMFLETFKIKRCKVASAKFKIHLKRKARQGGNDALHLMSNGGAYHSVHPIWSTSSTQQTIVYNFTATNLAKISNGRFSFLVQDDTTVKSAKLTYKCKEKPRRKGMTWIKNSIDNVTGVVDVGCDNNSNHTNKCNPRQGDHMCSTKLPILCTKKLGLAKPVADSKYHRWSGNVVATTPKVAPNSLGSTLADANQYCASKFGSGWRVAEFHDGWGWHFKAYGNTGSLSKRFWVNVNDQPNANCWTQ</sequence>
<accession>A0A7V2SXQ3</accession>
<organism evidence="2">
    <name type="scientific">Leucothrix mucor</name>
    <dbReference type="NCBI Taxonomy" id="45248"/>
    <lineage>
        <taxon>Bacteria</taxon>
        <taxon>Pseudomonadati</taxon>
        <taxon>Pseudomonadota</taxon>
        <taxon>Gammaproteobacteria</taxon>
        <taxon>Thiotrichales</taxon>
        <taxon>Thiotrichaceae</taxon>
        <taxon>Leucothrix</taxon>
    </lineage>
</organism>
<comment type="caution">
    <text evidence="2">The sequence shown here is derived from an EMBL/GenBank/DDBJ whole genome shotgun (WGS) entry which is preliminary data.</text>
</comment>
<name>A0A7V2SXQ3_LEUMU</name>
<keyword evidence="1" id="KW-0732">Signal</keyword>
<gene>
    <name evidence="2" type="ORF">ENJ51_00915</name>
</gene>
<dbReference type="Proteomes" id="UP000885750">
    <property type="component" value="Unassembled WGS sequence"/>
</dbReference>
<feature type="chain" id="PRO_5030892967" evidence="1">
    <location>
        <begin position="25"/>
        <end position="305"/>
    </location>
</feature>
<proteinExistence type="predicted"/>
<dbReference type="AlphaFoldDB" id="A0A7V2SXQ3"/>
<dbReference type="EMBL" id="DRMS01000036">
    <property type="protein sequence ID" value="HFC91351.1"/>
    <property type="molecule type" value="Genomic_DNA"/>
</dbReference>
<protein>
    <submittedName>
        <fullName evidence="2">Uncharacterized protein</fullName>
    </submittedName>
</protein>
<evidence type="ECO:0000256" key="1">
    <source>
        <dbReference type="SAM" id="SignalP"/>
    </source>
</evidence>
<reference evidence="2" key="1">
    <citation type="journal article" date="2020" name="mSystems">
        <title>Genome- and Community-Level Interaction Insights into Carbon Utilization and Element Cycling Functions of Hydrothermarchaeota in Hydrothermal Sediment.</title>
        <authorList>
            <person name="Zhou Z."/>
            <person name="Liu Y."/>
            <person name="Xu W."/>
            <person name="Pan J."/>
            <person name="Luo Z.H."/>
            <person name="Li M."/>
        </authorList>
    </citation>
    <scope>NUCLEOTIDE SEQUENCE [LARGE SCALE GENOMIC DNA]</scope>
    <source>
        <strain evidence="2">HyVt-493</strain>
    </source>
</reference>
<feature type="signal peptide" evidence="1">
    <location>
        <begin position="1"/>
        <end position="24"/>
    </location>
</feature>